<dbReference type="InterPro" id="IPR036880">
    <property type="entry name" value="Kunitz_BPTI_sf"/>
</dbReference>
<keyword evidence="1" id="KW-1015">Disulfide bond</keyword>
<dbReference type="InterPro" id="IPR051388">
    <property type="entry name" value="Serpin_venom_toxin"/>
</dbReference>
<feature type="domain" description="BPTI/Kunitz inhibitor" evidence="3">
    <location>
        <begin position="206"/>
        <end position="264"/>
    </location>
</feature>
<dbReference type="SUPFAM" id="SSF57362">
    <property type="entry name" value="BPTI-like"/>
    <property type="match status" value="1"/>
</dbReference>
<reference evidence="5 6" key="1">
    <citation type="submission" date="2020-12" db="EMBL/GenBank/DDBJ databases">
        <title>De novo assembly of Tibetan sheep genome.</title>
        <authorList>
            <person name="Li X."/>
        </authorList>
    </citation>
    <scope>NUCLEOTIDE SEQUENCE [LARGE SCALE GENOMIC DNA]</scope>
    <source>
        <tissue evidence="5">Heart</tissue>
    </source>
</reference>
<dbReference type="GO" id="GO:0004867">
    <property type="term" value="F:serine-type endopeptidase inhibitor activity"/>
    <property type="evidence" value="ECO:0007669"/>
    <property type="project" value="InterPro"/>
</dbReference>
<evidence type="ECO:0000313" key="5">
    <source>
        <dbReference type="EMBL" id="KAG5201926.1"/>
    </source>
</evidence>
<proteinExistence type="predicted"/>
<comment type="caution">
    <text evidence="5">The sequence shown here is derived from an EMBL/GenBank/DDBJ whole genome shotgun (WGS) entry which is preliminary data.</text>
</comment>
<dbReference type="PANTHER" id="PTHR46751:SF1">
    <property type="entry name" value="WAP FOUR-DISULFIDE CORE DOMAIN PROTEIN 6A"/>
    <property type="match status" value="1"/>
</dbReference>
<dbReference type="SMART" id="SM00131">
    <property type="entry name" value="KU"/>
    <property type="match status" value="1"/>
</dbReference>
<evidence type="ECO:0000259" key="3">
    <source>
        <dbReference type="PROSITE" id="PS50279"/>
    </source>
</evidence>
<dbReference type="PANTHER" id="PTHR46751">
    <property type="entry name" value="EPPIN"/>
    <property type="match status" value="1"/>
</dbReference>
<evidence type="ECO:0008006" key="7">
    <source>
        <dbReference type="Google" id="ProtNLM"/>
    </source>
</evidence>
<feature type="region of interest" description="Disordered" evidence="2">
    <location>
        <begin position="270"/>
        <end position="295"/>
    </location>
</feature>
<dbReference type="EMBL" id="JAEMGP010000013">
    <property type="protein sequence ID" value="KAG5201926.1"/>
    <property type="molecule type" value="Genomic_DNA"/>
</dbReference>
<dbReference type="InterPro" id="IPR008197">
    <property type="entry name" value="WAP_dom"/>
</dbReference>
<dbReference type="PROSITE" id="PS51390">
    <property type="entry name" value="WAP"/>
    <property type="match status" value="1"/>
</dbReference>
<accession>A0A835ZW78</accession>
<name>A0A835ZW78_SHEEP</name>
<sequence>MGPESVITDTPGLGKAPSSLATPPTDKFVLEASQHRQKHHKLIGKQRPPEIKQCEKRPKIYLCTVPCTDHRECQANTICCSTFCGNVCMNVLFPVCKGSAVRRDEEEEPAVHKYRHFQLVQLQSFDQDLPTHSTSSMKPALFLQLLLLTRLASQLVSGSPKQHFRRYILEPPPCRSDPENCTDFCTLQEDCQPGFQCCSAFCGIVCTLNKNVNRERPKTETLRNNRIGKYFYNMTSGFCESFVYSGCDGNLNNYELQIECQLACEKENKKLPGESGSEEPSSSKGETEESERKAH</sequence>
<dbReference type="GO" id="GO:0005576">
    <property type="term" value="C:extracellular region"/>
    <property type="evidence" value="ECO:0007669"/>
    <property type="project" value="InterPro"/>
</dbReference>
<gene>
    <name evidence="5" type="ORF">JEQ12_004689</name>
</gene>
<dbReference type="Gene3D" id="4.10.410.10">
    <property type="entry name" value="Pancreatic trypsin inhibitor Kunitz domain"/>
    <property type="match status" value="1"/>
</dbReference>
<dbReference type="Pfam" id="PF00014">
    <property type="entry name" value="Kunitz_BPTI"/>
    <property type="match status" value="1"/>
</dbReference>
<feature type="compositionally biased region" description="Basic and acidic residues" evidence="2">
    <location>
        <begin position="285"/>
        <end position="295"/>
    </location>
</feature>
<feature type="compositionally biased region" description="Low complexity" evidence="2">
    <location>
        <begin position="273"/>
        <end position="284"/>
    </location>
</feature>
<evidence type="ECO:0000256" key="1">
    <source>
        <dbReference type="ARBA" id="ARBA00023157"/>
    </source>
</evidence>
<evidence type="ECO:0000256" key="2">
    <source>
        <dbReference type="SAM" id="MobiDB-lite"/>
    </source>
</evidence>
<dbReference type="InterPro" id="IPR002223">
    <property type="entry name" value="Kunitz_BPTI"/>
</dbReference>
<dbReference type="PROSITE" id="PS50279">
    <property type="entry name" value="BPTI_KUNITZ_2"/>
    <property type="match status" value="1"/>
</dbReference>
<protein>
    <recommendedName>
        <fullName evidence="7">WAP four-disulfide core domain protein 13</fullName>
    </recommendedName>
</protein>
<organism evidence="5 6">
    <name type="scientific">Ovis aries</name>
    <name type="common">Sheep</name>
    <dbReference type="NCBI Taxonomy" id="9940"/>
    <lineage>
        <taxon>Eukaryota</taxon>
        <taxon>Metazoa</taxon>
        <taxon>Chordata</taxon>
        <taxon>Craniata</taxon>
        <taxon>Vertebrata</taxon>
        <taxon>Euteleostomi</taxon>
        <taxon>Mammalia</taxon>
        <taxon>Eutheria</taxon>
        <taxon>Laurasiatheria</taxon>
        <taxon>Artiodactyla</taxon>
        <taxon>Ruminantia</taxon>
        <taxon>Pecora</taxon>
        <taxon>Bovidae</taxon>
        <taxon>Caprinae</taxon>
        <taxon>Ovis</taxon>
    </lineage>
</organism>
<dbReference type="AlphaFoldDB" id="A0A835ZW78"/>
<evidence type="ECO:0000259" key="4">
    <source>
        <dbReference type="PROSITE" id="PS51390"/>
    </source>
</evidence>
<dbReference type="Proteomes" id="UP000664991">
    <property type="component" value="Unassembled WGS sequence"/>
</dbReference>
<evidence type="ECO:0000313" key="6">
    <source>
        <dbReference type="Proteomes" id="UP000664991"/>
    </source>
</evidence>
<dbReference type="PROSITE" id="PS00280">
    <property type="entry name" value="BPTI_KUNITZ_1"/>
    <property type="match status" value="1"/>
</dbReference>
<feature type="region of interest" description="Disordered" evidence="2">
    <location>
        <begin position="1"/>
        <end position="24"/>
    </location>
</feature>
<dbReference type="InterPro" id="IPR020901">
    <property type="entry name" value="Prtase_inh_Kunz-CS"/>
</dbReference>
<feature type="domain" description="WAP" evidence="4">
    <location>
        <begin position="47"/>
        <end position="92"/>
    </location>
</feature>